<dbReference type="InterPro" id="IPR006047">
    <property type="entry name" value="GH13_cat_dom"/>
</dbReference>
<dbReference type="SMART" id="SM00642">
    <property type="entry name" value="Aamy"/>
    <property type="match status" value="1"/>
</dbReference>
<dbReference type="GO" id="GO:0016740">
    <property type="term" value="F:transferase activity"/>
    <property type="evidence" value="ECO:0007669"/>
    <property type="project" value="UniProtKB-KW"/>
</dbReference>
<dbReference type="PANTHER" id="PTHR10357:SF219">
    <property type="entry name" value="MALTOSE ALPHA-D-GLUCOSYLTRANSFERASE"/>
    <property type="match status" value="1"/>
</dbReference>
<dbReference type="EC" id="5.4.99.16" evidence="3"/>
<keyword evidence="10" id="KW-1185">Reference proteome</keyword>
<evidence type="ECO:0000313" key="9">
    <source>
        <dbReference type="EMBL" id="QPK78709.1"/>
    </source>
</evidence>
<proteinExistence type="inferred from homology"/>
<dbReference type="PANTHER" id="PTHR10357">
    <property type="entry name" value="ALPHA-AMYLASE FAMILY MEMBER"/>
    <property type="match status" value="1"/>
</dbReference>
<dbReference type="GO" id="GO:0016798">
    <property type="term" value="F:hydrolase activity, acting on glycosyl bonds"/>
    <property type="evidence" value="ECO:0007669"/>
    <property type="project" value="UniProtKB-KW"/>
</dbReference>
<dbReference type="NCBIfam" id="TIGR02456">
    <property type="entry name" value="treS_nterm"/>
    <property type="match status" value="1"/>
</dbReference>
<comment type="similarity">
    <text evidence="2">Belongs to the glycosyl hydrolase 13 family. TreS subfamily.</text>
</comment>
<dbReference type="RefSeq" id="WP_165009756.1">
    <property type="nucleotide sequence ID" value="NZ_CP064954.1"/>
</dbReference>
<name>A0A7T0KEY6_9CORY</name>
<evidence type="ECO:0000256" key="4">
    <source>
        <dbReference type="ARBA" id="ARBA00022723"/>
    </source>
</evidence>
<dbReference type="InterPro" id="IPR045857">
    <property type="entry name" value="O16G_dom_2"/>
</dbReference>
<dbReference type="EMBL" id="CP064954">
    <property type="protein sequence ID" value="QPK78709.1"/>
    <property type="molecule type" value="Genomic_DNA"/>
</dbReference>
<accession>A0A7T0KEY6</accession>
<evidence type="ECO:0000256" key="1">
    <source>
        <dbReference type="ARBA" id="ARBA00001595"/>
    </source>
</evidence>
<evidence type="ECO:0000256" key="2">
    <source>
        <dbReference type="ARBA" id="ARBA00005496"/>
    </source>
</evidence>
<dbReference type="Gene3D" id="3.20.20.80">
    <property type="entry name" value="Glycosidases"/>
    <property type="match status" value="1"/>
</dbReference>
<comment type="catalytic activity">
    <reaction evidence="1">
        <text>D-maltose = alpha,alpha-trehalose</text>
        <dbReference type="Rhea" id="RHEA:15145"/>
        <dbReference type="ChEBI" id="CHEBI:16551"/>
        <dbReference type="ChEBI" id="CHEBI:17306"/>
        <dbReference type="EC" id="5.4.99.16"/>
    </reaction>
</comment>
<keyword evidence="9" id="KW-0808">Transferase</keyword>
<dbReference type="FunFam" id="3.20.20.80:FF:000055">
    <property type="entry name" value="Trehalose synthase"/>
    <property type="match status" value="1"/>
</dbReference>
<organism evidence="9 10">
    <name type="scientific">Corynebacterium lizhenjunii</name>
    <dbReference type="NCBI Taxonomy" id="2709394"/>
    <lineage>
        <taxon>Bacteria</taxon>
        <taxon>Bacillati</taxon>
        <taxon>Actinomycetota</taxon>
        <taxon>Actinomycetes</taxon>
        <taxon>Mycobacteriales</taxon>
        <taxon>Corynebacteriaceae</taxon>
        <taxon>Corynebacterium</taxon>
    </lineage>
</organism>
<keyword evidence="5" id="KW-0106">Calcium</keyword>
<protein>
    <recommendedName>
        <fullName evidence="3">maltose alpha-D-glucosyltransferase</fullName>
        <ecNumber evidence="3">5.4.99.16</ecNumber>
    </recommendedName>
    <alternativeName>
        <fullName evidence="7">Maltose alpha-D-glucosyltransferase</fullName>
    </alternativeName>
</protein>
<keyword evidence="4" id="KW-0479">Metal-binding</keyword>
<keyword evidence="6 9" id="KW-0413">Isomerase</keyword>
<gene>
    <name evidence="9" type="primary">treS</name>
    <name evidence="9" type="ORF">G7Y31_09185</name>
</gene>
<evidence type="ECO:0000256" key="3">
    <source>
        <dbReference type="ARBA" id="ARBA00012619"/>
    </source>
</evidence>
<dbReference type="InterPro" id="IPR012810">
    <property type="entry name" value="TreS/a-amylase_N"/>
</dbReference>
<dbReference type="KEGG" id="cliz:G7Y31_09185"/>
<dbReference type="GO" id="GO:0047471">
    <property type="term" value="F:maltose alpha-D-glucosyltransferase activity"/>
    <property type="evidence" value="ECO:0007669"/>
    <property type="project" value="UniProtKB-EC"/>
</dbReference>
<evidence type="ECO:0000259" key="8">
    <source>
        <dbReference type="SMART" id="SM00642"/>
    </source>
</evidence>
<dbReference type="Gene3D" id="3.90.400.10">
    <property type="entry name" value="Oligo-1,6-glucosidase, Domain 2"/>
    <property type="match status" value="1"/>
</dbReference>
<dbReference type="Pfam" id="PF00128">
    <property type="entry name" value="Alpha-amylase"/>
    <property type="match status" value="2"/>
</dbReference>
<dbReference type="GO" id="GO:0005975">
    <property type="term" value="P:carbohydrate metabolic process"/>
    <property type="evidence" value="ECO:0007669"/>
    <property type="project" value="InterPro"/>
</dbReference>
<evidence type="ECO:0000256" key="6">
    <source>
        <dbReference type="ARBA" id="ARBA00023235"/>
    </source>
</evidence>
<sequence>MSTSTPKRSQTPKWYATAVFYQALVHAFQDSNADGIGDLRGLISRLDYLAWLGIDCLWLPPFYLSPMRDDGYDIADYYAVDPRYGTMADMEELIAAAHARGIRVVTDLALNHTSDQHAWFQASRRDPSGPYGDYYVWGDDPQRYPEIRVIFNDTEESNWAWDPVRQQYYFHRFYSHQPDLNYDCPSVHREVFKIIRFWMRKGIDGFRLDAIPYLYERDGVGGESLPETLHFIEQVRALVDAEFPDALIIAEANQPPAQTMEFFGAGNRVHMVFNFPVMPALFAALATGSAAGVYDVLDKLPELPAGCQWGTFLRNHDELTLEMVPPEVREVMYAAYMPDPRAKANDGIARRLAPLVGGDCRKLELMFSLLFSLPGAPFIYYGDEIGMGEDITLPDRHAVRTPMQWEEGPGAGFSTAAPQWPIVGGTSVAAQRAEEDSLLHFVRGLIAQRKAHPELALAPYEPVETGVDAVFAFQRGSLLCVHNFGAEAVDLGPVELGPFGWAWIPVE</sequence>
<dbReference type="AlphaFoldDB" id="A0A7T0KEY6"/>
<dbReference type="Proteomes" id="UP000594681">
    <property type="component" value="Chromosome"/>
</dbReference>
<dbReference type="CDD" id="cd11334">
    <property type="entry name" value="AmyAc_TreS"/>
    <property type="match status" value="1"/>
</dbReference>
<dbReference type="InterPro" id="IPR017853">
    <property type="entry name" value="GH"/>
</dbReference>
<reference evidence="9 10" key="1">
    <citation type="submission" date="2020-11" db="EMBL/GenBank/DDBJ databases">
        <title>Corynebacterium sp. ZJ-599.</title>
        <authorList>
            <person name="Zhou J."/>
        </authorList>
    </citation>
    <scope>NUCLEOTIDE SEQUENCE [LARGE SCALE GENOMIC DNA]</scope>
    <source>
        <strain evidence="9 10">ZJ-599</strain>
    </source>
</reference>
<evidence type="ECO:0000313" key="10">
    <source>
        <dbReference type="Proteomes" id="UP000594681"/>
    </source>
</evidence>
<dbReference type="GO" id="GO:0046872">
    <property type="term" value="F:metal ion binding"/>
    <property type="evidence" value="ECO:0007669"/>
    <property type="project" value="UniProtKB-KW"/>
</dbReference>
<dbReference type="SUPFAM" id="SSF51445">
    <property type="entry name" value="(Trans)glycosidases"/>
    <property type="match status" value="1"/>
</dbReference>
<evidence type="ECO:0000256" key="7">
    <source>
        <dbReference type="ARBA" id="ARBA00031378"/>
    </source>
</evidence>
<evidence type="ECO:0000256" key="5">
    <source>
        <dbReference type="ARBA" id="ARBA00022837"/>
    </source>
</evidence>
<feature type="domain" description="Glycosyl hydrolase family 13 catalytic" evidence="8">
    <location>
        <begin position="22"/>
        <end position="449"/>
    </location>
</feature>